<dbReference type="RefSeq" id="YP_010095017.1">
    <property type="nucleotide sequence ID" value="NC_055743.1"/>
</dbReference>
<evidence type="ECO:0000313" key="1">
    <source>
        <dbReference type="EMBL" id="AWD90509.1"/>
    </source>
</evidence>
<sequence length="95" mass="10877">MSIDLTLPAGDQVDLEIAVLNELRRRADTDSLTLHAWGEWRVLQGNILHGVQWSYIGEEVYDQDDNVIGIEFPDGVDAEIDCSWHEVENYEFNSK</sequence>
<dbReference type="GeneID" id="65112651"/>
<dbReference type="KEGG" id="vg:65112651"/>
<proteinExistence type="predicted"/>
<reference evidence="1" key="1">
    <citation type="submission" date="2018-03" db="EMBL/GenBank/DDBJ databases">
        <title>Phage therapy in agriculture - a green tech approach to combat plant pathogenic bacteria.</title>
        <authorList>
            <person name="Carstens A.B."/>
            <person name="Djurhuus A.M."/>
            <person name="Hansen L.H."/>
        </authorList>
    </citation>
    <scope>NUCLEOTIDE SEQUENCE [LARGE SCALE GENOMIC DNA]</scope>
</reference>
<protein>
    <submittedName>
        <fullName evidence="1">Uncharacterized protein</fullName>
    </submittedName>
</protein>
<name>A0A2S1GMA5_9CAUD</name>
<organism evidence="1 2">
    <name type="scientific">Erwinia phage Cronus</name>
    <dbReference type="NCBI Taxonomy" id="2163633"/>
    <lineage>
        <taxon>Viruses</taxon>
        <taxon>Duplodnaviria</taxon>
        <taxon>Heunggongvirae</taxon>
        <taxon>Uroviricota</taxon>
        <taxon>Caudoviricetes</taxon>
        <taxon>Pantevenvirales</taxon>
        <taxon>Straboviridae</taxon>
        <taxon>Tevenvirinae</taxon>
        <taxon>Risoevirus</taxon>
        <taxon>Risoevirus cronus</taxon>
        <taxon>Roskildevirus cronus</taxon>
    </lineage>
</organism>
<evidence type="ECO:0000313" key="2">
    <source>
        <dbReference type="Proteomes" id="UP000246316"/>
    </source>
</evidence>
<keyword evidence="2" id="KW-1185">Reference proteome</keyword>
<accession>A0A2S1GMA5</accession>
<dbReference type="EMBL" id="MH059636">
    <property type="protein sequence ID" value="AWD90509.1"/>
    <property type="molecule type" value="Genomic_DNA"/>
</dbReference>
<dbReference type="Proteomes" id="UP000246316">
    <property type="component" value="Segment"/>
</dbReference>